<dbReference type="PANTHER" id="PTHR10465:SF0">
    <property type="entry name" value="SARCALUMENIN"/>
    <property type="match status" value="1"/>
</dbReference>
<dbReference type="Pfam" id="PF00350">
    <property type="entry name" value="Dynamin_N"/>
    <property type="match status" value="1"/>
</dbReference>
<keyword evidence="6" id="KW-0175">Coiled coil</keyword>
<keyword evidence="5" id="KW-0472">Membrane</keyword>
<dbReference type="Proteomes" id="UP000287101">
    <property type="component" value="Unassembled WGS sequence"/>
</dbReference>
<evidence type="ECO:0000256" key="2">
    <source>
        <dbReference type="ARBA" id="ARBA00022741"/>
    </source>
</evidence>
<feature type="domain" description="Dynamin N-terminal" evidence="7">
    <location>
        <begin position="118"/>
        <end position="275"/>
    </location>
</feature>
<accession>A0A430A8I0</accession>
<keyword evidence="9" id="KW-1185">Reference proteome</keyword>
<dbReference type="InterPro" id="IPR027417">
    <property type="entry name" value="P-loop_NTPase"/>
</dbReference>
<dbReference type="GO" id="GO:0016020">
    <property type="term" value="C:membrane"/>
    <property type="evidence" value="ECO:0007669"/>
    <property type="project" value="UniProtKB-SubCell"/>
</dbReference>
<reference evidence="8 9" key="1">
    <citation type="submission" date="2017-05" db="EMBL/GenBank/DDBJ databases">
        <title>Vagococcus spp. assemblies.</title>
        <authorList>
            <person name="Gulvik C.A."/>
        </authorList>
    </citation>
    <scope>NUCLEOTIDE SEQUENCE [LARGE SCALE GENOMIC DNA]</scope>
    <source>
        <strain evidence="8 9">CCUG 41755</strain>
    </source>
</reference>
<dbReference type="AlphaFoldDB" id="A0A430A8I0"/>
<dbReference type="GO" id="GO:0003924">
    <property type="term" value="F:GTPase activity"/>
    <property type="evidence" value="ECO:0007669"/>
    <property type="project" value="InterPro"/>
</dbReference>
<gene>
    <name evidence="8" type="ORF">CBF31_06855</name>
</gene>
<comment type="caution">
    <text evidence="8">The sequence shown here is derived from an EMBL/GenBank/DDBJ whole genome shotgun (WGS) entry which is preliminary data.</text>
</comment>
<keyword evidence="2" id="KW-0547">Nucleotide-binding</keyword>
<dbReference type="InterPro" id="IPR027094">
    <property type="entry name" value="Mitofusin_fam"/>
</dbReference>
<organism evidence="8 9">
    <name type="scientific">Vagococcus fessus</name>
    <dbReference type="NCBI Taxonomy" id="120370"/>
    <lineage>
        <taxon>Bacteria</taxon>
        <taxon>Bacillati</taxon>
        <taxon>Bacillota</taxon>
        <taxon>Bacilli</taxon>
        <taxon>Lactobacillales</taxon>
        <taxon>Enterococcaceae</taxon>
        <taxon>Vagococcus</taxon>
    </lineage>
</organism>
<dbReference type="GO" id="GO:0005525">
    <property type="term" value="F:GTP binding"/>
    <property type="evidence" value="ECO:0007669"/>
    <property type="project" value="UniProtKB-KW"/>
</dbReference>
<evidence type="ECO:0000313" key="8">
    <source>
        <dbReference type="EMBL" id="RSU03425.1"/>
    </source>
</evidence>
<evidence type="ECO:0000256" key="1">
    <source>
        <dbReference type="ARBA" id="ARBA00004370"/>
    </source>
</evidence>
<keyword evidence="4" id="KW-0342">GTP-binding</keyword>
<dbReference type="EMBL" id="NGJY01000002">
    <property type="protein sequence ID" value="RSU03425.1"/>
    <property type="molecule type" value="Genomic_DNA"/>
</dbReference>
<feature type="coiled-coil region" evidence="6">
    <location>
        <begin position="11"/>
        <end position="38"/>
    </location>
</feature>
<comment type="subcellular location">
    <subcellularLocation>
        <location evidence="1">Membrane</location>
    </subcellularLocation>
</comment>
<evidence type="ECO:0000256" key="3">
    <source>
        <dbReference type="ARBA" id="ARBA00022801"/>
    </source>
</evidence>
<keyword evidence="3" id="KW-0378">Hydrolase</keyword>
<evidence type="ECO:0000256" key="6">
    <source>
        <dbReference type="SAM" id="Coils"/>
    </source>
</evidence>
<dbReference type="Gene3D" id="3.40.50.300">
    <property type="entry name" value="P-loop containing nucleotide triphosphate hydrolases"/>
    <property type="match status" value="1"/>
</dbReference>
<name>A0A430A8I0_9ENTE</name>
<evidence type="ECO:0000259" key="7">
    <source>
        <dbReference type="Pfam" id="PF00350"/>
    </source>
</evidence>
<evidence type="ECO:0000313" key="9">
    <source>
        <dbReference type="Proteomes" id="UP000287101"/>
    </source>
</evidence>
<sequence length="390" mass="44791">MLGSDWVFIFKKKFEESMSNISTEINSLIEEKKSLENQVLSQSILLKQLIEKQESSETSIYRIDKQQQLVCDKYSDEIKEAVKNRIRDEVYSTSIEGNLVRYDSDLNELFPIAKTKKILVTATMSAGKSAVINALIGKEILKSRNTATTGKTYHILNKNTQNKNSSRYEKEIERELPDDILEQYPESNCENSIFIGTVFNNETLEGIPLEFIDTPGINYSENPNHKSISEYEIDSNDYDMILYVINATQNGVSDDHEHLSKLQGINKPIIFILNKLDEFNEKRDSLEETYKGTVDYLKEIGFEYPDVIPLSAYAGLLSKKIMVGTELTEFELDDFELFYKKFKGKTPYNLNFLNYEITQEGKAKHVLINSGLDRLGKKIFQTLYSEGLNK</sequence>
<dbReference type="InterPro" id="IPR045063">
    <property type="entry name" value="Dynamin_N"/>
</dbReference>
<evidence type="ECO:0000256" key="4">
    <source>
        <dbReference type="ARBA" id="ARBA00023134"/>
    </source>
</evidence>
<protein>
    <recommendedName>
        <fullName evidence="7">Dynamin N-terminal domain-containing protein</fullName>
    </recommendedName>
</protein>
<dbReference type="SUPFAM" id="SSF52540">
    <property type="entry name" value="P-loop containing nucleoside triphosphate hydrolases"/>
    <property type="match status" value="1"/>
</dbReference>
<dbReference type="OrthoDB" id="9816479at2"/>
<dbReference type="PANTHER" id="PTHR10465">
    <property type="entry name" value="TRANSMEMBRANE GTPASE FZO1"/>
    <property type="match status" value="1"/>
</dbReference>
<proteinExistence type="predicted"/>
<evidence type="ECO:0000256" key="5">
    <source>
        <dbReference type="ARBA" id="ARBA00023136"/>
    </source>
</evidence>